<dbReference type="OrthoDB" id="9795409at2"/>
<reference evidence="3 4" key="1">
    <citation type="journal article" date="2010" name="J. Bacteriol.">
        <title>Complete genome sequence of Anaplasma marginale subsp. centrale.</title>
        <authorList>
            <person name="Herndon D.R."/>
            <person name="Palmer G.H."/>
            <person name="Shkap V."/>
            <person name="Knowles D.P. Jr."/>
            <person name="Brayton K.A."/>
        </authorList>
    </citation>
    <scope>NUCLEOTIDE SEQUENCE [LARGE SCALE GENOMIC DNA]</scope>
    <source>
        <strain evidence="3 4">Israel</strain>
    </source>
</reference>
<keyword evidence="4" id="KW-1185">Reference proteome</keyword>
<keyword evidence="2" id="KW-1003">Cell membrane</keyword>
<gene>
    <name evidence="3" type="primary">nuoJ</name>
    <name evidence="3" type="ordered locus">ACIS_00578</name>
</gene>
<feature type="transmembrane region" description="Helical" evidence="2">
    <location>
        <begin position="27"/>
        <end position="47"/>
    </location>
</feature>
<dbReference type="eggNOG" id="COG0839">
    <property type="taxonomic scope" value="Bacteria"/>
</dbReference>
<dbReference type="RefSeq" id="WP_012880649.1">
    <property type="nucleotide sequence ID" value="NC_013532.1"/>
</dbReference>
<dbReference type="GO" id="GO:0016491">
    <property type="term" value="F:oxidoreductase activity"/>
    <property type="evidence" value="ECO:0007669"/>
    <property type="project" value="UniProtKB-KW"/>
</dbReference>
<accession>D1AUF3</accession>
<dbReference type="NCBIfam" id="NF005164">
    <property type="entry name" value="PRK06638.1-4"/>
    <property type="match status" value="1"/>
</dbReference>
<evidence type="ECO:0000256" key="2">
    <source>
        <dbReference type="RuleBase" id="RU004429"/>
    </source>
</evidence>
<dbReference type="GO" id="GO:0008137">
    <property type="term" value="F:NADH dehydrogenase (ubiquinone) activity"/>
    <property type="evidence" value="ECO:0007669"/>
    <property type="project" value="UniProtKB-UniRule"/>
</dbReference>
<comment type="caution">
    <text evidence="2">Lacks conserved residue(s) required for the propagation of feature annotation.</text>
</comment>
<dbReference type="Proteomes" id="UP000000630">
    <property type="component" value="Chromosome"/>
</dbReference>
<keyword evidence="2" id="KW-0874">Quinone</keyword>
<dbReference type="KEGG" id="acn:ACIS_00578"/>
<dbReference type="PANTHER" id="PTHR33269:SF17">
    <property type="entry name" value="NADH-UBIQUINONE OXIDOREDUCTASE CHAIN 6"/>
    <property type="match status" value="1"/>
</dbReference>
<keyword evidence="2" id="KW-0520">NAD</keyword>
<comment type="similarity">
    <text evidence="1 2">Belongs to the complex I subunit 6 family.</text>
</comment>
<dbReference type="PANTHER" id="PTHR33269">
    <property type="entry name" value="NADH-UBIQUINONE OXIDOREDUCTASE CHAIN 6"/>
    <property type="match status" value="1"/>
</dbReference>
<feature type="transmembrane region" description="Helical" evidence="2">
    <location>
        <begin position="90"/>
        <end position="109"/>
    </location>
</feature>
<feature type="transmembrane region" description="Helical" evidence="2">
    <location>
        <begin position="54"/>
        <end position="75"/>
    </location>
</feature>
<evidence type="ECO:0000256" key="1">
    <source>
        <dbReference type="ARBA" id="ARBA00005698"/>
    </source>
</evidence>
<keyword evidence="3" id="KW-0560">Oxidoreductase</keyword>
<feature type="transmembrane region" description="Helical" evidence="2">
    <location>
        <begin position="142"/>
        <end position="163"/>
    </location>
</feature>
<dbReference type="Pfam" id="PF00499">
    <property type="entry name" value="Oxidored_q3"/>
    <property type="match status" value="1"/>
</dbReference>
<protein>
    <recommendedName>
        <fullName evidence="2">NADH-quinone oxidoreductase subunit J</fullName>
        <ecNumber evidence="2">7.1.1.-</ecNumber>
    </recommendedName>
</protein>
<evidence type="ECO:0000313" key="3">
    <source>
        <dbReference type="EMBL" id="ACZ49181.1"/>
    </source>
</evidence>
<proteinExistence type="inferred from homology"/>
<keyword evidence="2" id="KW-0472">Membrane</keyword>
<dbReference type="GO" id="GO:0048038">
    <property type="term" value="F:quinone binding"/>
    <property type="evidence" value="ECO:0007669"/>
    <property type="project" value="UniProtKB-UniRule"/>
</dbReference>
<dbReference type="InterPro" id="IPR001457">
    <property type="entry name" value="NADH_UbQ/plastoQ_OxRdtase_su6"/>
</dbReference>
<dbReference type="EMBL" id="CP001759">
    <property type="protein sequence ID" value="ACZ49181.1"/>
    <property type="molecule type" value="Genomic_DNA"/>
</dbReference>
<dbReference type="HOGENOM" id="CLU_085957_5_1_5"/>
<dbReference type="STRING" id="574556.ACIS_00578"/>
<dbReference type="Gene3D" id="1.20.120.1200">
    <property type="entry name" value="NADH-ubiquinone/plastoquinone oxidoreductase chain 6, subunit NuoJ"/>
    <property type="match status" value="1"/>
</dbReference>
<dbReference type="AlphaFoldDB" id="D1AUF3"/>
<evidence type="ECO:0000313" key="4">
    <source>
        <dbReference type="Proteomes" id="UP000000630"/>
    </source>
</evidence>
<organism evidence="3 4">
    <name type="scientific">Anaplasma centrale (strain Israel)</name>
    <name type="common">Anaplasma marginale subsp. centrale (strain Israel)</name>
    <dbReference type="NCBI Taxonomy" id="574556"/>
    <lineage>
        <taxon>Bacteria</taxon>
        <taxon>Pseudomonadati</taxon>
        <taxon>Pseudomonadota</taxon>
        <taxon>Alphaproteobacteria</taxon>
        <taxon>Rickettsiales</taxon>
        <taxon>Anaplasmataceae</taxon>
        <taxon>Anaplasma</taxon>
    </lineage>
</organism>
<comment type="function">
    <text evidence="2">NDH-1 shuttles electrons from NADH, via FMN and iron-sulfur (Fe-S) centers, to quinones in the respiratory chain. Couples the redox reaction to proton translocation (for every two electrons transferred, four hydrogen ions are translocated across the cytoplasmic membrane), and thus conserves the redox energy in a proton gradient.</text>
</comment>
<keyword evidence="2" id="KW-1133">Transmembrane helix</keyword>
<name>D1AUF3_ANACI</name>
<keyword evidence="2" id="KW-0812">Transmembrane</keyword>
<comment type="catalytic activity">
    <reaction evidence="2">
        <text>a quinone + NADH + 5 H(+)(in) = a quinol + NAD(+) + 4 H(+)(out)</text>
        <dbReference type="Rhea" id="RHEA:57888"/>
        <dbReference type="ChEBI" id="CHEBI:15378"/>
        <dbReference type="ChEBI" id="CHEBI:24646"/>
        <dbReference type="ChEBI" id="CHEBI:57540"/>
        <dbReference type="ChEBI" id="CHEBI:57945"/>
        <dbReference type="ChEBI" id="CHEBI:132124"/>
    </reaction>
</comment>
<comment type="subcellular location">
    <subcellularLocation>
        <location evidence="2">Cell membrane</location>
        <topology evidence="2">Multi-pass membrane protein</topology>
    </subcellularLocation>
</comment>
<dbReference type="EC" id="7.1.1.-" evidence="2"/>
<dbReference type="GO" id="GO:0005886">
    <property type="term" value="C:plasma membrane"/>
    <property type="evidence" value="ECO:0007669"/>
    <property type="project" value="UniProtKB-SubCell"/>
</dbReference>
<sequence>MLSFLFFCFAGVAVLSAVGVILLPNPIYSVLSLILTFFVSSAVFIMLGAELVAMLLVIVYVGAVAVLFLFVVMMLDISRVRSRHGLVKRYPLGVACMLLFFGCMVYSIFHVKSATIGASEGVVGVGNVFLIGSRLYTEYAYAFQLAGVLLLIAGVGSLVLVAGGGDGRKSLKQDVSQQIGRSSKIRLLSPGVGAGVPDAE</sequence>
<dbReference type="InterPro" id="IPR042106">
    <property type="entry name" value="Nuo/plastoQ_OxRdtase_6_NuoJ"/>
</dbReference>